<comment type="caution">
    <text evidence="9">The sequence shown here is derived from an EMBL/GenBank/DDBJ whole genome shotgun (WGS) entry which is preliminary data.</text>
</comment>
<dbReference type="SUPFAM" id="SSF52540">
    <property type="entry name" value="P-loop containing nucleoside triphosphate hydrolases"/>
    <property type="match status" value="1"/>
</dbReference>
<feature type="region of interest" description="Disordered" evidence="7">
    <location>
        <begin position="286"/>
        <end position="313"/>
    </location>
</feature>
<dbReference type="InterPro" id="IPR027417">
    <property type="entry name" value="P-loop_NTPase"/>
</dbReference>
<dbReference type="GO" id="GO:0016301">
    <property type="term" value="F:kinase activity"/>
    <property type="evidence" value="ECO:0007669"/>
    <property type="project" value="InterPro"/>
</dbReference>
<protein>
    <recommendedName>
        <fullName evidence="5">UDP-N-acetylglucosamine kinase</fullName>
        <ecNumber evidence="2">2.7.1.176</ecNumber>
    </recommendedName>
    <alternativeName>
        <fullName evidence="5">UDP-N-acetylglucosamine kinase</fullName>
    </alternativeName>
</protein>
<accession>A0A6L4KPQ9</accession>
<dbReference type="Pfam" id="PF06414">
    <property type="entry name" value="Zeta_toxin"/>
    <property type="match status" value="1"/>
</dbReference>
<dbReference type="EC" id="2.7.1.176" evidence="2"/>
<reference evidence="9 10" key="1">
    <citation type="journal article" date="2019" name="Nat. Med.">
        <title>A library of human gut bacterial isolates paired with longitudinal multiomics data enables mechanistic microbiome research.</title>
        <authorList>
            <person name="Poyet M."/>
            <person name="Groussin M."/>
            <person name="Gibbons S.M."/>
            <person name="Avila-Pacheco J."/>
            <person name="Jiang X."/>
            <person name="Kearney S.M."/>
            <person name="Perrotta A.R."/>
            <person name="Berdy B."/>
            <person name="Zhao S."/>
            <person name="Lieberman T.D."/>
            <person name="Swanson P.K."/>
            <person name="Smith M."/>
            <person name="Roesemann S."/>
            <person name="Alexander J.E."/>
            <person name="Rich S.A."/>
            <person name="Livny J."/>
            <person name="Vlamakis H."/>
            <person name="Clish C."/>
            <person name="Bullock K."/>
            <person name="Deik A."/>
            <person name="Scott J."/>
            <person name="Pierce K.A."/>
            <person name="Xavier R.J."/>
            <person name="Alm E.J."/>
        </authorList>
    </citation>
    <scope>NUCLEOTIDE SEQUENCE [LARGE SCALE GENOMIC DNA]</scope>
    <source>
        <strain evidence="9 10">BIOML-A105</strain>
    </source>
</reference>
<evidence type="ECO:0000256" key="1">
    <source>
        <dbReference type="ARBA" id="ARBA00009104"/>
    </source>
</evidence>
<feature type="domain" description="Zeta toxin" evidence="8">
    <location>
        <begin position="36"/>
        <end position="219"/>
    </location>
</feature>
<evidence type="ECO:0000256" key="7">
    <source>
        <dbReference type="SAM" id="MobiDB-lite"/>
    </source>
</evidence>
<comment type="catalytic activity">
    <reaction evidence="6">
        <text>UDP-N-acetyl-alpha-D-glucosamine + ATP = UDP-N-acetyl-alpha-D-glucosamine 3'-phosphate + ADP + H(+)</text>
        <dbReference type="Rhea" id="RHEA:32671"/>
        <dbReference type="ChEBI" id="CHEBI:15378"/>
        <dbReference type="ChEBI" id="CHEBI:30616"/>
        <dbReference type="ChEBI" id="CHEBI:57705"/>
        <dbReference type="ChEBI" id="CHEBI:64353"/>
        <dbReference type="ChEBI" id="CHEBI:456216"/>
        <dbReference type="EC" id="2.7.1.176"/>
    </reaction>
</comment>
<dbReference type="EMBL" id="WDIP01000013">
    <property type="protein sequence ID" value="KAB5882959.1"/>
    <property type="molecule type" value="Genomic_DNA"/>
</dbReference>
<dbReference type="Proteomes" id="UP000470200">
    <property type="component" value="Unassembled WGS sequence"/>
</dbReference>
<feature type="compositionally biased region" description="Basic and acidic residues" evidence="7">
    <location>
        <begin position="292"/>
        <end position="304"/>
    </location>
</feature>
<evidence type="ECO:0000256" key="3">
    <source>
        <dbReference type="ARBA" id="ARBA00022741"/>
    </source>
</evidence>
<evidence type="ECO:0000313" key="9">
    <source>
        <dbReference type="EMBL" id="KAB5882959.1"/>
    </source>
</evidence>
<evidence type="ECO:0000256" key="6">
    <source>
        <dbReference type="ARBA" id="ARBA00048178"/>
    </source>
</evidence>
<evidence type="ECO:0000313" key="10">
    <source>
        <dbReference type="Proteomes" id="UP000470200"/>
    </source>
</evidence>
<sequence length="313" mass="35020">MPRGRRWSRMMTDEVFLDDVWKRKIEPRLAARSMPVSEPVTVFLGGQPAAGKTRAQRELVRGYSGGLLSIVGDDFRQFHPDYERLCEEDPLAMPDVTAPAAGYWTGKAVGYADAHGVSCIIEGTWRNESIVLDEAARARLLKRKTHAVVLAVPPMLSRLGLLARFYDDLVSGEQARWTPPRAHENTVRALPSTVHAVAVSGLFDRLSVMDRSGAFLYDGTDPKHFESIWSDRFTAEPTADERLMVERNLAAIESIRQETGVGLEESEPVIEGIYADLGGRDLTAELEELDDMPPRRVQPREPKGTPRGGRWRR</sequence>
<comment type="similarity">
    <text evidence="1">Belongs to the zeta toxin family.</text>
</comment>
<dbReference type="AlphaFoldDB" id="A0A6L4KPQ9"/>
<name>A0A6L4KPQ9_BIFAD</name>
<evidence type="ECO:0000259" key="8">
    <source>
        <dbReference type="Pfam" id="PF06414"/>
    </source>
</evidence>
<dbReference type="InterPro" id="IPR010488">
    <property type="entry name" value="Zeta_toxin_domain"/>
</dbReference>
<evidence type="ECO:0000256" key="2">
    <source>
        <dbReference type="ARBA" id="ARBA00011963"/>
    </source>
</evidence>
<organism evidence="9 10">
    <name type="scientific">Bifidobacterium adolescentis</name>
    <dbReference type="NCBI Taxonomy" id="1680"/>
    <lineage>
        <taxon>Bacteria</taxon>
        <taxon>Bacillati</taxon>
        <taxon>Actinomycetota</taxon>
        <taxon>Actinomycetes</taxon>
        <taxon>Bifidobacteriales</taxon>
        <taxon>Bifidobacteriaceae</taxon>
        <taxon>Bifidobacterium</taxon>
    </lineage>
</organism>
<evidence type="ECO:0000256" key="5">
    <source>
        <dbReference type="ARBA" id="ARBA00032897"/>
    </source>
</evidence>
<keyword evidence="3" id="KW-0547">Nucleotide-binding</keyword>
<dbReference type="Gene3D" id="3.40.50.300">
    <property type="entry name" value="P-loop containing nucleotide triphosphate hydrolases"/>
    <property type="match status" value="1"/>
</dbReference>
<evidence type="ECO:0000256" key="4">
    <source>
        <dbReference type="ARBA" id="ARBA00022840"/>
    </source>
</evidence>
<proteinExistence type="inferred from homology"/>
<dbReference type="GO" id="GO:0005524">
    <property type="term" value="F:ATP binding"/>
    <property type="evidence" value="ECO:0007669"/>
    <property type="project" value="UniProtKB-KW"/>
</dbReference>
<gene>
    <name evidence="9" type="ORF">GA629_09460</name>
</gene>
<keyword evidence="4" id="KW-0067">ATP-binding</keyword>